<accession>A0ABF7PQ25</accession>
<dbReference type="GO" id="GO:0005524">
    <property type="term" value="F:ATP binding"/>
    <property type="evidence" value="ECO:0007669"/>
    <property type="project" value="UniProtKB-KW"/>
</dbReference>
<dbReference type="PDB" id="8SUW">
    <property type="method" value="EM"/>
    <property type="resolution" value="3.15 A"/>
    <property type="chains" value="M/N/O/P=1-610"/>
</dbReference>
<name>A0ABF7PQ25_ECOLX</name>
<organism evidence="3">
    <name type="scientific">Escherichia coli</name>
    <dbReference type="NCBI Taxonomy" id="562"/>
    <lineage>
        <taxon>Bacteria</taxon>
        <taxon>Pseudomonadati</taxon>
        <taxon>Pseudomonadota</taxon>
        <taxon>Gammaproteobacteria</taxon>
        <taxon>Enterobacterales</taxon>
        <taxon>Enterobacteriaceae</taxon>
        <taxon>Escherichia</taxon>
    </lineage>
</organism>
<feature type="domain" description="Helicase HerA central" evidence="1">
    <location>
        <begin position="157"/>
        <end position="290"/>
    </location>
</feature>
<dbReference type="InterPro" id="IPR027417">
    <property type="entry name" value="P-loop_NTPase"/>
</dbReference>
<dbReference type="RefSeq" id="WP_021577682.1">
    <property type="nucleotide sequence ID" value="NZ_BGDH01000068.1"/>
</dbReference>
<dbReference type="InterPro" id="IPR008571">
    <property type="entry name" value="HerA-like"/>
</dbReference>
<dbReference type="SUPFAM" id="SSF52540">
    <property type="entry name" value="P-loop containing nucleoside triphosphate hydrolases"/>
    <property type="match status" value="1"/>
</dbReference>
<dbReference type="Gene3D" id="3.40.50.300">
    <property type="entry name" value="P-loop containing nucleotide triphosphate hydrolases"/>
    <property type="match status" value="2"/>
</dbReference>
<keyword evidence="3 4" id="KW-0002">3D-structure</keyword>
<evidence type="ECO:0000313" key="2">
    <source>
        <dbReference type="EMBL" id="WGC27641.1"/>
    </source>
</evidence>
<dbReference type="PDB" id="8SU9">
    <property type="method" value="EM"/>
    <property type="resolution" value="2.83 A"/>
    <property type="chains" value="M/N/O/P/Q/R=1-610"/>
</dbReference>
<dbReference type="PANTHER" id="PTHR42957:SF1">
    <property type="entry name" value="HELICASE MJ1565-RELATED"/>
    <property type="match status" value="1"/>
</dbReference>
<dbReference type="Pfam" id="PF01935">
    <property type="entry name" value="DUF87"/>
    <property type="match status" value="1"/>
</dbReference>
<dbReference type="InterPro" id="IPR002789">
    <property type="entry name" value="HerA_central"/>
</dbReference>
<dbReference type="PANTHER" id="PTHR42957">
    <property type="entry name" value="HELICASE MJ1565-RELATED"/>
    <property type="match status" value="1"/>
</dbReference>
<keyword evidence="2" id="KW-0067">ATP-binding</keyword>
<evidence type="ECO:0000259" key="1">
    <source>
        <dbReference type="Pfam" id="PF01935"/>
    </source>
</evidence>
<reference evidence="2" key="1">
    <citation type="submission" date="2022-06" db="EMBL/GenBank/DDBJ databases">
        <title>Plasmid overlap and evolution between Enterobacterales isolates from bloodstream infections and non-human compartments.</title>
        <authorList>
            <person name="Matlock W."/>
        </authorList>
    </citation>
    <scope>NUCLEOTIDE SEQUENCE</scope>
    <source>
        <strain evidence="2">RHB47-SO-C04</strain>
    </source>
</reference>
<gene>
    <name evidence="3 4" type="ORF">ERS139208_00134</name>
    <name evidence="2" type="ORF">NFL63_14075</name>
</gene>
<protein>
    <submittedName>
        <fullName evidence="2">ATP-binding protein</fullName>
    </submittedName>
    <submittedName>
        <fullName evidence="3 4">Nucleoside triphosphate hydrolase</fullName>
    </submittedName>
</protein>
<dbReference type="AlphaFoldDB" id="A0ABF7PQ25"/>
<proteinExistence type="evidence at protein level"/>
<evidence type="ECO:0000313" key="4">
    <source>
        <dbReference type="PDB" id="8SUW"/>
    </source>
</evidence>
<evidence type="ECO:0000313" key="3">
    <source>
        <dbReference type="PDB" id="8SU9"/>
    </source>
</evidence>
<reference evidence="3 4" key="2">
    <citation type="journal article" date="2023" name="Cell">
        <title>Assembly-mediated activation of the SIR2-HerA supramolecular complex for anti-phage defense.</title>
        <authorList>
            <person name="Shen Z."/>
            <person name="Lin Q."/>
            <person name="Yang X.Y."/>
            <person name="Fosuah E."/>
            <person name="Fu T.M."/>
        </authorList>
    </citation>
    <scope>STRUCTURE BY ELECTRON MICROSCOPY (2.83 ANGSTROMS)</scope>
</reference>
<sequence>MSLFKLTEISAIGYVVGLEGERIRINLHEGLQGRLASHRKGVSSVTQPGDLIGFDAGNILVVARVTDMAFVEADKAHKANVGTSDLADIPLRQIIAYAIGFVKRELNGYVFISEDWRLPALGSSAVPLTSDFLNIIYSIDKEELPKAVELGVDSRTKTVKIFASVDKLLSRHLAVLGSTGYGKSNFNALLTRKVSEKYPNSRIVIFDINGEYAQAFTGIPNVKHTILGESPNVDSLEKKQQKGELYSEEYYCYKKIPYQALGFAGLIKLLRPSDKTQLPALRNALSAINRTHFKSRNIYLEKDDGETFLLYDDCRDTNQSKLAEWLDLLRRRRLKRTNVWPPFKSLATLVAEFGCVAADRSNGSKRDAFGFSNVLPLVKIIQQLAEDIRFKSIVNLNGGGELADGGTHWDKAMSDEVDYFFGKEKGQENDWNVHIVNMKNLAQDHAPMLLSALLEMFAEILFRRGQERSYPTVLLLEEAHHYLRDPYAEIDSQIKAYERLAKEGRKFKCSLIVSTQRPSELSPTVLAMCSNWFSLRLTNERDLQALRYAMESGNEQILKQISGLPRGDAVAFGSAFNLPVRISINQARPGPKSSDAVFSEEWANCTELRC</sequence>
<keyword evidence="2" id="KW-0547">Nucleotide-binding</keyword>
<dbReference type="EMBL" id="CP098931">
    <property type="protein sequence ID" value="WGC27641.1"/>
    <property type="molecule type" value="Genomic_DNA"/>
</dbReference>